<dbReference type="InterPro" id="IPR000109">
    <property type="entry name" value="POT_fam"/>
</dbReference>
<dbReference type="Proteomes" id="UP000032304">
    <property type="component" value="Chromosome 5"/>
</dbReference>
<feature type="transmembrane region" description="Helical" evidence="7">
    <location>
        <begin position="108"/>
        <end position="134"/>
    </location>
</feature>
<feature type="transmembrane region" description="Helical" evidence="7">
    <location>
        <begin position="224"/>
        <end position="249"/>
    </location>
</feature>
<feature type="region of interest" description="Disordered" evidence="6">
    <location>
        <begin position="1"/>
        <end position="30"/>
    </location>
</feature>
<dbReference type="Pfam" id="PF00854">
    <property type="entry name" value="PTR2"/>
    <property type="match status" value="1"/>
</dbReference>
<keyword evidence="3 7" id="KW-0812">Transmembrane</keyword>
<evidence type="ECO:0000256" key="7">
    <source>
        <dbReference type="SAM" id="Phobius"/>
    </source>
</evidence>
<name>A0A0D2RES6_GOSRA</name>
<evidence type="ECO:0000256" key="5">
    <source>
        <dbReference type="ARBA" id="ARBA00023136"/>
    </source>
</evidence>
<evidence type="ECO:0008006" key="12">
    <source>
        <dbReference type="Google" id="ProtNLM"/>
    </source>
</evidence>
<feature type="transmembrane region" description="Helical" evidence="7">
    <location>
        <begin position="425"/>
        <end position="446"/>
    </location>
</feature>
<dbReference type="GO" id="GO:0016020">
    <property type="term" value="C:membrane"/>
    <property type="evidence" value="ECO:0007669"/>
    <property type="project" value="UniProtKB-SubCell"/>
</dbReference>
<dbReference type="OrthoDB" id="8904098at2759"/>
<feature type="transmembrane region" description="Helical" evidence="7">
    <location>
        <begin position="154"/>
        <end position="178"/>
    </location>
</feature>
<reference evidence="9 11" key="2">
    <citation type="journal article" date="2019" name="Genome Biol. Evol.">
        <title>Insights into the evolution of the New World diploid cottons (Gossypium, subgenus Houzingenia) based on genome sequencing.</title>
        <authorList>
            <person name="Grover C.E."/>
            <person name="Arick M.A. 2nd"/>
            <person name="Thrash A."/>
            <person name="Conover J.L."/>
            <person name="Sanders W.S."/>
            <person name="Peterson D.G."/>
            <person name="Frelichowski J.E."/>
            <person name="Scheffler J.A."/>
            <person name="Scheffler B.E."/>
            <person name="Wendel J.F."/>
        </authorList>
    </citation>
    <scope>NUCLEOTIDE SEQUENCE [LARGE SCALE GENOMIC DNA]</scope>
    <source>
        <strain evidence="9">8</strain>
        <tissue evidence="9">Leaf</tissue>
    </source>
</reference>
<proteinExistence type="inferred from homology"/>
<organism evidence="8 10">
    <name type="scientific">Gossypium raimondii</name>
    <name type="common">Peruvian cotton</name>
    <name type="synonym">Gossypium klotzschianum subsp. raimondii</name>
    <dbReference type="NCBI Taxonomy" id="29730"/>
    <lineage>
        <taxon>Eukaryota</taxon>
        <taxon>Viridiplantae</taxon>
        <taxon>Streptophyta</taxon>
        <taxon>Embryophyta</taxon>
        <taxon>Tracheophyta</taxon>
        <taxon>Spermatophyta</taxon>
        <taxon>Magnoliopsida</taxon>
        <taxon>eudicotyledons</taxon>
        <taxon>Gunneridae</taxon>
        <taxon>Pentapetalae</taxon>
        <taxon>rosids</taxon>
        <taxon>malvids</taxon>
        <taxon>Malvales</taxon>
        <taxon>Malvaceae</taxon>
        <taxon>Malvoideae</taxon>
        <taxon>Gossypium</taxon>
    </lineage>
</organism>
<dbReference type="EMBL" id="CM001744">
    <property type="protein sequence ID" value="KJB30349.1"/>
    <property type="molecule type" value="Genomic_DNA"/>
</dbReference>
<dbReference type="KEGG" id="gra:105794162"/>
<keyword evidence="4 7" id="KW-1133">Transmembrane helix</keyword>
<evidence type="ECO:0000313" key="10">
    <source>
        <dbReference type="Proteomes" id="UP000032304"/>
    </source>
</evidence>
<dbReference type="Gene3D" id="1.20.1250.20">
    <property type="entry name" value="MFS general substrate transporter like domains"/>
    <property type="match status" value="1"/>
</dbReference>
<dbReference type="PANTHER" id="PTHR11654">
    <property type="entry name" value="OLIGOPEPTIDE TRANSPORTER-RELATED"/>
    <property type="match status" value="1"/>
</dbReference>
<dbReference type="eggNOG" id="KOG1237">
    <property type="taxonomic scope" value="Eukaryota"/>
</dbReference>
<feature type="compositionally biased region" description="Polar residues" evidence="6">
    <location>
        <begin position="1"/>
        <end position="22"/>
    </location>
</feature>
<reference evidence="9" key="3">
    <citation type="submission" date="2020-04" db="EMBL/GenBank/DDBJ databases">
        <authorList>
            <person name="Grover C.E."/>
            <person name="Arick M.A. II"/>
            <person name="Thrash A."/>
            <person name="Conover J.L."/>
            <person name="Sanders W.S."/>
            <person name="Peterson D.G."/>
            <person name="Scheffler J.A."/>
            <person name="Scheffler B.E."/>
            <person name="Wendel J.F."/>
        </authorList>
    </citation>
    <scope>NUCLEOTIDE SEQUENCE</scope>
    <source>
        <strain evidence="9">8</strain>
        <tissue evidence="9">Leaf</tissue>
    </source>
</reference>
<dbReference type="AlphaFoldDB" id="A0A0D2RES6"/>
<feature type="transmembrane region" description="Helical" evidence="7">
    <location>
        <begin position="509"/>
        <end position="529"/>
    </location>
</feature>
<evidence type="ECO:0000256" key="2">
    <source>
        <dbReference type="ARBA" id="ARBA00005982"/>
    </source>
</evidence>
<evidence type="ECO:0000256" key="1">
    <source>
        <dbReference type="ARBA" id="ARBA00004141"/>
    </source>
</evidence>
<evidence type="ECO:0000313" key="8">
    <source>
        <dbReference type="EMBL" id="KJB30349.1"/>
    </source>
</evidence>
<dbReference type="Proteomes" id="UP000593578">
    <property type="component" value="Unassembled WGS sequence"/>
</dbReference>
<dbReference type="EMBL" id="JABEZZ010000005">
    <property type="protein sequence ID" value="MBA0585937.1"/>
    <property type="molecule type" value="Genomic_DNA"/>
</dbReference>
<comment type="similarity">
    <text evidence="2">Belongs to the major facilitator superfamily. Proton-dependent oligopeptide transporter (POT/PTR) (TC 2.A.17) family.</text>
</comment>
<gene>
    <name evidence="8" type="ORF">B456_005G138800</name>
    <name evidence="9" type="ORF">Gorai_016696</name>
</gene>
<feature type="transmembrane region" description="Helical" evidence="7">
    <location>
        <begin position="549"/>
        <end position="567"/>
    </location>
</feature>
<accession>A0A0D2RES6</accession>
<comment type="subcellular location">
    <subcellularLocation>
        <location evidence="1">Membrane</location>
        <topology evidence="1">Multi-pass membrane protein</topology>
    </subcellularLocation>
</comment>
<feature type="transmembrane region" description="Helical" evidence="7">
    <location>
        <begin position="383"/>
        <end position="405"/>
    </location>
</feature>
<evidence type="ECO:0000256" key="4">
    <source>
        <dbReference type="ARBA" id="ARBA00022989"/>
    </source>
</evidence>
<dbReference type="SUPFAM" id="SSF103473">
    <property type="entry name" value="MFS general substrate transporter"/>
    <property type="match status" value="1"/>
</dbReference>
<keyword evidence="5 7" id="KW-0472">Membrane</keyword>
<feature type="transmembrane region" description="Helical" evidence="7">
    <location>
        <begin position="199"/>
        <end position="218"/>
    </location>
</feature>
<evidence type="ECO:0000313" key="11">
    <source>
        <dbReference type="Proteomes" id="UP000593578"/>
    </source>
</evidence>
<reference evidence="8 10" key="1">
    <citation type="journal article" date="2012" name="Nature">
        <title>Repeated polyploidization of Gossypium genomes and the evolution of spinnable cotton fibres.</title>
        <authorList>
            <person name="Paterson A.H."/>
            <person name="Wendel J.F."/>
            <person name="Gundlach H."/>
            <person name="Guo H."/>
            <person name="Jenkins J."/>
            <person name="Jin D."/>
            <person name="Llewellyn D."/>
            <person name="Showmaker K.C."/>
            <person name="Shu S."/>
            <person name="Udall J."/>
            <person name="Yoo M.J."/>
            <person name="Byers R."/>
            <person name="Chen W."/>
            <person name="Doron-Faigenboim A."/>
            <person name="Duke M.V."/>
            <person name="Gong L."/>
            <person name="Grimwood J."/>
            <person name="Grover C."/>
            <person name="Grupp K."/>
            <person name="Hu G."/>
            <person name="Lee T.H."/>
            <person name="Li J."/>
            <person name="Lin L."/>
            <person name="Liu T."/>
            <person name="Marler B.S."/>
            <person name="Page J.T."/>
            <person name="Roberts A.W."/>
            <person name="Romanel E."/>
            <person name="Sanders W.S."/>
            <person name="Szadkowski E."/>
            <person name="Tan X."/>
            <person name="Tang H."/>
            <person name="Xu C."/>
            <person name="Wang J."/>
            <person name="Wang Z."/>
            <person name="Zhang D."/>
            <person name="Zhang L."/>
            <person name="Ashrafi H."/>
            <person name="Bedon F."/>
            <person name="Bowers J.E."/>
            <person name="Brubaker C.L."/>
            <person name="Chee P.W."/>
            <person name="Das S."/>
            <person name="Gingle A.R."/>
            <person name="Haigler C.H."/>
            <person name="Harker D."/>
            <person name="Hoffmann L.V."/>
            <person name="Hovav R."/>
            <person name="Jones D.C."/>
            <person name="Lemke C."/>
            <person name="Mansoor S."/>
            <person name="ur Rahman M."/>
            <person name="Rainville L.N."/>
            <person name="Rambani A."/>
            <person name="Reddy U.K."/>
            <person name="Rong J.K."/>
            <person name="Saranga Y."/>
            <person name="Scheffler B.E."/>
            <person name="Scheffler J.A."/>
            <person name="Stelly D.M."/>
            <person name="Triplett B.A."/>
            <person name="Van Deynze A."/>
            <person name="Vaslin M.F."/>
            <person name="Waghmare V.N."/>
            <person name="Walford S.A."/>
            <person name="Wright R.J."/>
            <person name="Zaki E.A."/>
            <person name="Zhang T."/>
            <person name="Dennis E.S."/>
            <person name="Mayer K.F."/>
            <person name="Peterson D.G."/>
            <person name="Rokhsar D.S."/>
            <person name="Wang X."/>
            <person name="Schmutz J."/>
        </authorList>
    </citation>
    <scope>NUCLEOTIDE SEQUENCE [LARGE SCALE GENOMIC DNA]</scope>
</reference>
<sequence length="593" mass="65854">MENHSMATATPENKDSFATSGNADDKQSKAFVNDNEKGGIKTMPFILLNEICEKLAMVGFSKNMVNYLTQQLHMPLTKAANTVTNFNGTSSLTPLLGAFIADSYAGKFWTITVSTAIYLAGMIVLTLSAALPQLRPPPCAGDQVCQEANGSQMAVLYLSLLFAALGSGGIRPCVAAFGAEQFVEEDSTQPKKTWVFFNWYYFALGVSILLASTVLVYIQDNVGWTWGLGIPTLAMALSIIVFLIGYPLYRNLDPAGSPHTRVLQVSVAAFRKRKIPSISDPKFLYVNEELDASISTDGLLHHTKQLKFLDKAAIVTEEDSLKSSEKPNFWRLNTVHRVEELKSILRMLPIWAAGILFATSNAQQNTFSLQQANTMERHLTKSFVIPSASMSVFGMLSMLITIVLYDRLLVRVARRITGLERGINFLQRMAIGFFIAIIATMVAGFVEVKRKHAASASGLIDSPESTIPISVFWLVPQYSLHGIAEAFMVIGHLEFFYNQAPESMRSTATALFWTSISAGDYTSTLLVTLVHKYSDWLPNRNLNKGKLEYFYWLLTLLQALNIVYYLICAKFYTFKPLSHKTEHVEGVELTTQV</sequence>
<evidence type="ECO:0000256" key="6">
    <source>
        <dbReference type="SAM" id="MobiDB-lite"/>
    </source>
</evidence>
<dbReference type="OMA" id="RERTHKP"/>
<evidence type="ECO:0000256" key="3">
    <source>
        <dbReference type="ARBA" id="ARBA00022692"/>
    </source>
</evidence>
<dbReference type="GO" id="GO:0022857">
    <property type="term" value="F:transmembrane transporter activity"/>
    <property type="evidence" value="ECO:0007669"/>
    <property type="project" value="InterPro"/>
</dbReference>
<evidence type="ECO:0000313" key="9">
    <source>
        <dbReference type="EMBL" id="MBA0585937.1"/>
    </source>
</evidence>
<keyword evidence="10" id="KW-1185">Reference proteome</keyword>
<protein>
    <recommendedName>
        <fullName evidence="12">Major facilitator superfamily (MFS) profile domain-containing protein</fullName>
    </recommendedName>
</protein>
<dbReference type="InterPro" id="IPR036259">
    <property type="entry name" value="MFS_trans_sf"/>
</dbReference>
<dbReference type="Gramene" id="KJB30349">
    <property type="protein sequence ID" value="KJB30349"/>
    <property type="gene ID" value="B456_005G138800"/>
</dbReference>